<comment type="caution">
    <text evidence="1">The sequence shown here is derived from an EMBL/GenBank/DDBJ whole genome shotgun (WGS) entry which is preliminary data.</text>
</comment>
<organism evidence="1">
    <name type="scientific">Fervidicoccus fontis</name>
    <dbReference type="NCBI Taxonomy" id="683846"/>
    <lineage>
        <taxon>Archaea</taxon>
        <taxon>Thermoproteota</taxon>
        <taxon>Thermoprotei</taxon>
        <taxon>Fervidicoccales</taxon>
        <taxon>Fervidicoccaceae</taxon>
        <taxon>Fervidicoccus</taxon>
    </lineage>
</organism>
<gene>
    <name evidence="1" type="ORF">ENM78_00450</name>
</gene>
<proteinExistence type="predicted"/>
<sequence length="109" mass="12419">MSEECKPESVREAMEAIRASIRGYLAANCRRTLALARLAGQERVRLEYRGFYRHYQPTQSFPKFTDALRYLFKCLEEEVEVDGIELAASAGSSAHATISLRTLEELCRD</sequence>
<reference evidence="1" key="1">
    <citation type="journal article" date="2020" name="mSystems">
        <title>Genome- and Community-Level Interaction Insights into Carbon Utilization and Element Cycling Functions of Hydrothermarchaeota in Hydrothermal Sediment.</title>
        <authorList>
            <person name="Zhou Z."/>
            <person name="Liu Y."/>
            <person name="Xu W."/>
            <person name="Pan J."/>
            <person name="Luo Z.H."/>
            <person name="Li M."/>
        </authorList>
    </citation>
    <scope>NUCLEOTIDE SEQUENCE [LARGE SCALE GENOMIC DNA]</scope>
    <source>
        <strain evidence="1">SpSt-1116</strain>
    </source>
</reference>
<accession>A0A7J3ZIJ6</accession>
<protein>
    <submittedName>
        <fullName evidence="1">Uncharacterized protein</fullName>
    </submittedName>
</protein>
<name>A0A7J3ZIJ6_9CREN</name>
<dbReference type="AlphaFoldDB" id="A0A7J3ZIJ6"/>
<evidence type="ECO:0000313" key="1">
    <source>
        <dbReference type="EMBL" id="HHQ79925.1"/>
    </source>
</evidence>
<dbReference type="EMBL" id="DRZC01000010">
    <property type="protein sequence ID" value="HHQ79925.1"/>
    <property type="molecule type" value="Genomic_DNA"/>
</dbReference>